<dbReference type="GO" id="GO:0047355">
    <property type="term" value="F:CDP-glycerol glycerophosphotransferase activity"/>
    <property type="evidence" value="ECO:0007669"/>
    <property type="project" value="InterPro"/>
</dbReference>
<evidence type="ECO:0000313" key="2">
    <source>
        <dbReference type="Proteomes" id="UP000595254"/>
    </source>
</evidence>
<evidence type="ECO:0000313" key="1">
    <source>
        <dbReference type="EMBL" id="QQT01876.1"/>
    </source>
</evidence>
<keyword evidence="2" id="KW-1185">Reference proteome</keyword>
<dbReference type="AlphaFoldDB" id="A0A974NQA0"/>
<gene>
    <name evidence="1" type="ORF">I6J18_08540</name>
</gene>
<accession>A0A974NQA0</accession>
<dbReference type="RefSeq" id="WP_051387859.1">
    <property type="nucleotide sequence ID" value="NZ_CP068053.1"/>
</dbReference>
<protein>
    <submittedName>
        <fullName evidence="1">CDP-glycerol glycerophosphotransferase family protein</fullName>
    </submittedName>
</protein>
<dbReference type="KEGG" id="ppsr:I6J18_08540"/>
<dbReference type="GO" id="GO:0016020">
    <property type="term" value="C:membrane"/>
    <property type="evidence" value="ECO:0007669"/>
    <property type="project" value="InterPro"/>
</dbReference>
<dbReference type="Proteomes" id="UP000595254">
    <property type="component" value="Chromosome"/>
</dbReference>
<reference evidence="1 2" key="1">
    <citation type="submission" date="2021-01" db="EMBL/GenBank/DDBJ databases">
        <title>FDA dAtabase for Regulatory Grade micrObial Sequences (FDA-ARGOS): Supporting development and validation of Infectious Disease Dx tests.</title>
        <authorList>
            <person name="Nelson B."/>
            <person name="Plummer A."/>
            <person name="Tallon L."/>
            <person name="Sadzewicz L."/>
            <person name="Zhao X."/>
            <person name="Boylan J."/>
            <person name="Ott S."/>
            <person name="Bowen H."/>
            <person name="Vavikolanu K."/>
            <person name="Mehta A."/>
            <person name="Aluvathingal J."/>
            <person name="Nadendla S."/>
            <person name="Myers T."/>
            <person name="Yan Y."/>
            <person name="Sichtig H."/>
        </authorList>
    </citation>
    <scope>NUCLEOTIDE SEQUENCE [LARGE SCALE GENOMIC DNA]</scope>
    <source>
        <strain evidence="1 2">FDAARGOS_1161</strain>
    </source>
</reference>
<dbReference type="Gene3D" id="3.40.50.12580">
    <property type="match status" value="1"/>
</dbReference>
<dbReference type="Pfam" id="PF04464">
    <property type="entry name" value="Glyphos_transf"/>
    <property type="match status" value="1"/>
</dbReference>
<dbReference type="InterPro" id="IPR043148">
    <property type="entry name" value="TagF_C"/>
</dbReference>
<name>A0A974NQA0_PERPY</name>
<sequence length="461" mass="53338">MSTYLTNYWSLYRDFVETFNQLSFRKIPIVLLTNFYQQINEELKTKMEKEEFQAGLRFPVMEQRRIQPYFEEILGEGSFRRLAGGKTLIVSDYTRIPEQTYSQVFDSKETMILTRSKKTEIYGIPTVCMRIYEENDEQAVIELTTQATAIFEQFKTHVAFGNEVFQQTFLKRIPLIVKAICSAINLFDHVKISAVIVGTTEDMLSRALSIVGSMRGIKSICLQHGILMGEEAFMPVFTTLVGVYGEYERKWYEQRGVSIERIAQIGHPKFDEIFTHSPSDKATFFEKIGLDPDKLTLLVITGPNLDQVKFEELIKNIAGHSFQLLIKPHPWEMGKGKYQTYLNLEQTNKAIKVYTSRENNLYDLLSHVDGVVSSLSTVALESILFNVPVFLFNFLFSNRTYDYFDSFGAYIQDDPDVLSDILNQYYLSSEEREKYQEARERYVTDSKNDGLSGQRLVNLMK</sequence>
<dbReference type="SUPFAM" id="SSF53756">
    <property type="entry name" value="UDP-Glycosyltransferase/glycogen phosphorylase"/>
    <property type="match status" value="1"/>
</dbReference>
<dbReference type="InterPro" id="IPR007554">
    <property type="entry name" value="Glycerophosphate_synth"/>
</dbReference>
<organism evidence="1 2">
    <name type="scientific">Peribacillus psychrosaccharolyticus</name>
    <name type="common">Bacillus psychrosaccharolyticus</name>
    <dbReference type="NCBI Taxonomy" id="1407"/>
    <lineage>
        <taxon>Bacteria</taxon>
        <taxon>Bacillati</taxon>
        <taxon>Bacillota</taxon>
        <taxon>Bacilli</taxon>
        <taxon>Bacillales</taxon>
        <taxon>Bacillaceae</taxon>
        <taxon>Peribacillus</taxon>
    </lineage>
</organism>
<proteinExistence type="predicted"/>
<dbReference type="EMBL" id="CP068053">
    <property type="protein sequence ID" value="QQT01876.1"/>
    <property type="molecule type" value="Genomic_DNA"/>
</dbReference>